<dbReference type="InterPro" id="IPR004951">
    <property type="entry name" value="DUF268_CAE_spp"/>
</dbReference>
<dbReference type="EMBL" id="ANJA01002214">
    <property type="protein sequence ID" value="ETO71322.1"/>
    <property type="molecule type" value="Genomic_DNA"/>
</dbReference>
<organism evidence="2 3">
    <name type="scientific">Phytophthora nicotianae P1976</name>
    <dbReference type="NCBI Taxonomy" id="1317066"/>
    <lineage>
        <taxon>Eukaryota</taxon>
        <taxon>Sar</taxon>
        <taxon>Stramenopiles</taxon>
        <taxon>Oomycota</taxon>
        <taxon>Peronosporomycetes</taxon>
        <taxon>Peronosporales</taxon>
        <taxon>Peronosporaceae</taxon>
        <taxon>Phytophthora</taxon>
    </lineage>
</organism>
<accession>A0A080ZXG1</accession>
<evidence type="ECO:0000313" key="2">
    <source>
        <dbReference type="EMBL" id="ETO71322.1"/>
    </source>
</evidence>
<dbReference type="OrthoDB" id="125487at2759"/>
<reference evidence="2 3" key="1">
    <citation type="submission" date="2013-11" db="EMBL/GenBank/DDBJ databases">
        <title>The Genome Sequence of Phytophthora parasitica P1976.</title>
        <authorList>
            <consortium name="The Broad Institute Genomics Platform"/>
            <person name="Russ C."/>
            <person name="Tyler B."/>
            <person name="Panabieres F."/>
            <person name="Shan W."/>
            <person name="Tripathy S."/>
            <person name="Grunwald N."/>
            <person name="Machado M."/>
            <person name="Johnson C.S."/>
            <person name="Walker B."/>
            <person name="Young S."/>
            <person name="Zeng Q."/>
            <person name="Gargeya S."/>
            <person name="Fitzgerald M."/>
            <person name="Haas B."/>
            <person name="Abouelleil A."/>
            <person name="Allen A.W."/>
            <person name="Alvarado L."/>
            <person name="Arachchi H.M."/>
            <person name="Berlin A.M."/>
            <person name="Chapman S.B."/>
            <person name="Gainer-Dewar J."/>
            <person name="Goldberg J."/>
            <person name="Griggs A."/>
            <person name="Gujja S."/>
            <person name="Hansen M."/>
            <person name="Howarth C."/>
            <person name="Imamovic A."/>
            <person name="Ireland A."/>
            <person name="Larimer J."/>
            <person name="McCowan C."/>
            <person name="Murphy C."/>
            <person name="Pearson M."/>
            <person name="Poon T.W."/>
            <person name="Priest M."/>
            <person name="Roberts A."/>
            <person name="Saif S."/>
            <person name="Shea T."/>
            <person name="Sisk P."/>
            <person name="Sykes S."/>
            <person name="Wortman J."/>
            <person name="Nusbaum C."/>
            <person name="Birren B."/>
        </authorList>
    </citation>
    <scope>NUCLEOTIDE SEQUENCE [LARGE SCALE GENOMIC DNA]</scope>
    <source>
        <strain evidence="2 3">P1976</strain>
    </source>
</reference>
<evidence type="ECO:0000256" key="1">
    <source>
        <dbReference type="SAM" id="SignalP"/>
    </source>
</evidence>
<dbReference type="Proteomes" id="UP000028582">
    <property type="component" value="Unassembled WGS sequence"/>
</dbReference>
<sequence>MRFVACVLSSLAAWRAANALPGSDVFRRDRWTMHDPGFQVKIDVAPSQDEVWITEQRLAGQESDALHVSSTVLDVSVSLPEGFSTNEALVTMSIFEPSSSNLDDAAFEMFIDSHLQYATKYRVELDPNKASDRFVLRVYVEVSAAHRNGTKVEQAGAKLRAFYARWVDLSPSEPRFLSCEKDDTIYEYEDERVSPHPPTNMPQDLCSRYTMDGRMPVRKWYFDDQTGVERSYGEEFSRETIDSLVEDARRKVTGYSSADTFLYSALEKYPLKDKRVLIVGSNGRPWIESLCLVQEATSCTTVARNRLRYNHPKLQTFTTAEFIDDIAAAERFDVILAVKSIASEGLGRAGDPLDPDRDLKVMQELHKLAAPSCKRSTEQGDLKKSVTVFLAVPVGPDTLVWNAQRQYGPLRLPLLLQDWQLLDSYGFSRDDFTAPFTVSHSPLFVLQSTASCDQDTRSTAAEEHTEL</sequence>
<proteinExistence type="predicted"/>
<feature type="signal peptide" evidence="1">
    <location>
        <begin position="1"/>
        <end position="19"/>
    </location>
</feature>
<dbReference type="Pfam" id="PF03269">
    <property type="entry name" value="DUF268"/>
    <property type="match status" value="1"/>
</dbReference>
<protein>
    <submittedName>
        <fullName evidence="2">Uncharacterized protein</fullName>
    </submittedName>
</protein>
<gene>
    <name evidence="2" type="ORF">F444_12342</name>
</gene>
<evidence type="ECO:0000313" key="3">
    <source>
        <dbReference type="Proteomes" id="UP000028582"/>
    </source>
</evidence>
<name>A0A080ZXG1_PHYNI</name>
<dbReference type="AlphaFoldDB" id="A0A080ZXG1"/>
<keyword evidence="1" id="KW-0732">Signal</keyword>
<feature type="chain" id="PRO_5001753772" evidence="1">
    <location>
        <begin position="20"/>
        <end position="467"/>
    </location>
</feature>
<comment type="caution">
    <text evidence="2">The sequence shown here is derived from an EMBL/GenBank/DDBJ whole genome shotgun (WGS) entry which is preliminary data.</text>
</comment>